<dbReference type="OrthoDB" id="1756234at2"/>
<name>A0A3S0HFM9_9BACI</name>
<dbReference type="PROSITE" id="PS51257">
    <property type="entry name" value="PROKAR_LIPOPROTEIN"/>
    <property type="match status" value="1"/>
</dbReference>
<feature type="signal peptide" evidence="1">
    <location>
        <begin position="1"/>
        <end position="20"/>
    </location>
</feature>
<dbReference type="Proteomes" id="UP000276349">
    <property type="component" value="Unassembled WGS sequence"/>
</dbReference>
<keyword evidence="1" id="KW-0732">Signal</keyword>
<dbReference type="RefSeq" id="WP_126296071.1">
    <property type="nucleotide sequence ID" value="NZ_CP185866.1"/>
</dbReference>
<reference evidence="2 3" key="1">
    <citation type="submission" date="2018-12" db="EMBL/GenBank/DDBJ databases">
        <authorList>
            <person name="Yu L."/>
        </authorList>
    </citation>
    <scope>NUCLEOTIDE SEQUENCE [LARGE SCALE GENOMIC DNA]</scope>
    <source>
        <strain evidence="2 3">S5H2222</strain>
    </source>
</reference>
<organism evidence="2 3">
    <name type="scientific">Lysinibacillus telephonicus</name>
    <dbReference type="NCBI Taxonomy" id="1714840"/>
    <lineage>
        <taxon>Bacteria</taxon>
        <taxon>Bacillati</taxon>
        <taxon>Bacillota</taxon>
        <taxon>Bacilli</taxon>
        <taxon>Bacillales</taxon>
        <taxon>Bacillaceae</taxon>
        <taxon>Lysinibacillus</taxon>
    </lineage>
</organism>
<dbReference type="AlphaFoldDB" id="A0A3S0HFM9"/>
<comment type="caution">
    <text evidence="2">The sequence shown here is derived from an EMBL/GenBank/DDBJ whole genome shotgun (WGS) entry which is preliminary data.</text>
</comment>
<accession>A0A3S0HFM9</accession>
<dbReference type="EMBL" id="RXNR01000089">
    <property type="protein sequence ID" value="RTQ87738.1"/>
    <property type="molecule type" value="Genomic_DNA"/>
</dbReference>
<evidence type="ECO:0000313" key="2">
    <source>
        <dbReference type="EMBL" id="RTQ87738.1"/>
    </source>
</evidence>
<proteinExistence type="predicted"/>
<sequence length="74" mass="8305">MKKLMSIIICCIFLSGCAGLGDYDIDLPGNYSVIRTSANEVTIAQKTEEGWWGEDLIPSKVVEVGWNNRFIYCK</sequence>
<dbReference type="Pfam" id="PF13162">
    <property type="entry name" value="DUF3997"/>
    <property type="match status" value="1"/>
</dbReference>
<gene>
    <name evidence="2" type="ORF">EKG35_18725</name>
</gene>
<protein>
    <submittedName>
        <fullName evidence="2">Uncharacterized protein</fullName>
    </submittedName>
</protein>
<evidence type="ECO:0000313" key="3">
    <source>
        <dbReference type="Proteomes" id="UP000276349"/>
    </source>
</evidence>
<feature type="chain" id="PRO_5038720474" evidence="1">
    <location>
        <begin position="21"/>
        <end position="74"/>
    </location>
</feature>
<evidence type="ECO:0000256" key="1">
    <source>
        <dbReference type="SAM" id="SignalP"/>
    </source>
</evidence>
<dbReference type="InterPro" id="IPR025059">
    <property type="entry name" value="DUF3997"/>
</dbReference>
<keyword evidence="3" id="KW-1185">Reference proteome</keyword>